<dbReference type="Proteomes" id="UP000034493">
    <property type="component" value="Unassembled WGS sequence"/>
</dbReference>
<dbReference type="InterPro" id="IPR009241">
    <property type="entry name" value="HigB-like"/>
</dbReference>
<evidence type="ECO:0000313" key="1">
    <source>
        <dbReference type="EMBL" id="KKS04783.1"/>
    </source>
</evidence>
<dbReference type="Pfam" id="PF05973">
    <property type="entry name" value="Gp49"/>
    <property type="match status" value="1"/>
</dbReference>
<dbReference type="EMBL" id="LCBC01000003">
    <property type="protein sequence ID" value="KKS04783.1"/>
    <property type="molecule type" value="Genomic_DNA"/>
</dbReference>
<accession>A0A0G0YWH2</accession>
<reference evidence="1 2" key="1">
    <citation type="journal article" date="2015" name="Nature">
        <title>rRNA introns, odd ribosomes, and small enigmatic genomes across a large radiation of phyla.</title>
        <authorList>
            <person name="Brown C.T."/>
            <person name="Hug L.A."/>
            <person name="Thomas B.C."/>
            <person name="Sharon I."/>
            <person name="Castelle C.J."/>
            <person name="Singh A."/>
            <person name="Wilkins M.J."/>
            <person name="Williams K.H."/>
            <person name="Banfield J.F."/>
        </authorList>
    </citation>
    <scope>NUCLEOTIDE SEQUENCE [LARGE SCALE GENOMIC DNA]</scope>
</reference>
<dbReference type="AlphaFoldDB" id="A0A0G0YWH2"/>
<gene>
    <name evidence="1" type="ORF">UU56_C0003G0071</name>
</gene>
<comment type="caution">
    <text evidence="1">The sequence shown here is derived from an EMBL/GenBank/DDBJ whole genome shotgun (WGS) entry which is preliminary data.</text>
</comment>
<proteinExistence type="predicted"/>
<protein>
    <recommendedName>
        <fullName evidence="3">Phage-related protein</fullName>
    </recommendedName>
</protein>
<evidence type="ECO:0000313" key="2">
    <source>
        <dbReference type="Proteomes" id="UP000034493"/>
    </source>
</evidence>
<organism evidence="1 2">
    <name type="scientific">Candidatus Curtissbacteria bacterium GW2011_GWA2_41_24</name>
    <dbReference type="NCBI Taxonomy" id="1618411"/>
    <lineage>
        <taxon>Bacteria</taxon>
        <taxon>Candidatus Curtissiibacteriota</taxon>
    </lineage>
</organism>
<sequence>MYKVSLYTPQDKISPIKEFLNSCQPSLRTKILRQLKYVEEYGLNPAIPNIKKIINTSLWELRVLGKDNIRIICVSQPGKGVKVLHIFRKKKQKTPTNELNVALKRGKEVLDL</sequence>
<name>A0A0G0YWH2_9BACT</name>
<evidence type="ECO:0008006" key="3">
    <source>
        <dbReference type="Google" id="ProtNLM"/>
    </source>
</evidence>